<accession>A0A8S5NJ84</accession>
<sequence>MVDITVLNNMEYADAENFVHNNGYINTIGADEVAASKSDRVADTYYELYDNDGNMVDMISFYQYYNGENINNHDLNAEIVEQGWERVA</sequence>
<proteinExistence type="predicted"/>
<evidence type="ECO:0000313" key="1">
    <source>
        <dbReference type="EMBL" id="DAD94354.1"/>
    </source>
</evidence>
<protein>
    <submittedName>
        <fullName evidence="1">Uncharacterized protein</fullName>
    </submittedName>
</protein>
<reference evidence="1" key="1">
    <citation type="journal article" date="2021" name="Proc. Natl. Acad. Sci. U.S.A.">
        <title>A Catalog of Tens of Thousands of Viruses from Human Metagenomes Reveals Hidden Associations with Chronic Diseases.</title>
        <authorList>
            <person name="Tisza M.J."/>
            <person name="Buck C.B."/>
        </authorList>
    </citation>
    <scope>NUCLEOTIDE SEQUENCE</scope>
    <source>
        <strain evidence="1">CttFh17</strain>
    </source>
</reference>
<dbReference type="EMBL" id="BK015176">
    <property type="protein sequence ID" value="DAD94354.1"/>
    <property type="molecule type" value="Genomic_DNA"/>
</dbReference>
<name>A0A8S5NJ84_9CAUD</name>
<organism evidence="1">
    <name type="scientific">Siphoviridae sp. cttFh17</name>
    <dbReference type="NCBI Taxonomy" id="2826491"/>
    <lineage>
        <taxon>Viruses</taxon>
        <taxon>Duplodnaviria</taxon>
        <taxon>Heunggongvirae</taxon>
        <taxon>Uroviricota</taxon>
        <taxon>Caudoviricetes</taxon>
    </lineage>
</organism>